<evidence type="ECO:0000256" key="1">
    <source>
        <dbReference type="ARBA" id="ARBA00005771"/>
    </source>
</evidence>
<protein>
    <submittedName>
        <fullName evidence="4">Sulfotransferase</fullName>
    </submittedName>
</protein>
<dbReference type="InterPro" id="IPR027417">
    <property type="entry name" value="P-loop_NTPase"/>
</dbReference>
<evidence type="ECO:0000259" key="3">
    <source>
        <dbReference type="Pfam" id="PF00685"/>
    </source>
</evidence>
<dbReference type="Pfam" id="PF00685">
    <property type="entry name" value="Sulfotransfer_1"/>
    <property type="match status" value="1"/>
</dbReference>
<comment type="similarity">
    <text evidence="1">Belongs to the sulfotransferase 1 family.</text>
</comment>
<dbReference type="Proteomes" id="UP000008206">
    <property type="component" value="Chromosome"/>
</dbReference>
<dbReference type="KEGG" id="cyj:Cyan7822_1118"/>
<feature type="domain" description="Sulfotransferase" evidence="3">
    <location>
        <begin position="31"/>
        <end position="299"/>
    </location>
</feature>
<dbReference type="AlphaFoldDB" id="E0UFL4"/>
<dbReference type="Gene3D" id="3.40.50.300">
    <property type="entry name" value="P-loop containing nucleotide triphosphate hydrolases"/>
    <property type="match status" value="1"/>
</dbReference>
<dbReference type="PANTHER" id="PTHR11783">
    <property type="entry name" value="SULFOTRANSFERASE SULT"/>
    <property type="match status" value="1"/>
</dbReference>
<dbReference type="GO" id="GO:0008146">
    <property type="term" value="F:sulfotransferase activity"/>
    <property type="evidence" value="ECO:0007669"/>
    <property type="project" value="InterPro"/>
</dbReference>
<keyword evidence="5" id="KW-1185">Reference proteome</keyword>
<dbReference type="SUPFAM" id="SSF52540">
    <property type="entry name" value="P-loop containing nucleoside triphosphate hydrolases"/>
    <property type="match status" value="1"/>
</dbReference>
<dbReference type="RefSeq" id="WP_013321232.1">
    <property type="nucleotide sequence ID" value="NC_014501.1"/>
</dbReference>
<name>E0UFL4_GLOV7</name>
<dbReference type="EMBL" id="CP002198">
    <property type="protein sequence ID" value="ADN13125.1"/>
    <property type="molecule type" value="Genomic_DNA"/>
</dbReference>
<evidence type="ECO:0000256" key="2">
    <source>
        <dbReference type="ARBA" id="ARBA00022679"/>
    </source>
</evidence>
<dbReference type="OrthoDB" id="7861019at2"/>
<organism evidence="4 5">
    <name type="scientific">Gloeothece verrucosa (strain PCC 7822)</name>
    <name type="common">Cyanothece sp. (strain PCC 7822)</name>
    <dbReference type="NCBI Taxonomy" id="497965"/>
    <lineage>
        <taxon>Bacteria</taxon>
        <taxon>Bacillati</taxon>
        <taxon>Cyanobacteriota</taxon>
        <taxon>Cyanophyceae</taxon>
        <taxon>Oscillatoriophycideae</taxon>
        <taxon>Chroococcales</taxon>
        <taxon>Aphanothecaceae</taxon>
        <taxon>Gloeothece</taxon>
        <taxon>Gloeothece verrucosa</taxon>
    </lineage>
</organism>
<keyword evidence="2 4" id="KW-0808">Transferase</keyword>
<evidence type="ECO:0000313" key="5">
    <source>
        <dbReference type="Proteomes" id="UP000008206"/>
    </source>
</evidence>
<accession>E0UFL4</accession>
<dbReference type="InterPro" id="IPR000863">
    <property type="entry name" value="Sulfotransferase_dom"/>
</dbReference>
<dbReference type="eggNOG" id="ENOG502Z8TY">
    <property type="taxonomic scope" value="Bacteria"/>
</dbReference>
<dbReference type="HOGENOM" id="CLU_079598_0_0_3"/>
<proteinExistence type="inferred from homology"/>
<evidence type="ECO:0000313" key="4">
    <source>
        <dbReference type="EMBL" id="ADN13125.1"/>
    </source>
</evidence>
<reference evidence="5" key="1">
    <citation type="journal article" date="2011" name="MBio">
        <title>Novel metabolic attributes of the genus Cyanothece, comprising a group of unicellular nitrogen-fixing Cyanobacteria.</title>
        <authorList>
            <person name="Bandyopadhyay A."/>
            <person name="Elvitigala T."/>
            <person name="Welsh E."/>
            <person name="Stockel J."/>
            <person name="Liberton M."/>
            <person name="Min H."/>
            <person name="Sherman L.A."/>
            <person name="Pakrasi H.B."/>
        </authorList>
    </citation>
    <scope>NUCLEOTIDE SEQUENCE [LARGE SCALE GENOMIC DNA]</scope>
    <source>
        <strain evidence="5">PCC 7822</strain>
    </source>
</reference>
<sequence>MKLTNLEFLYKLNSRLAQKFFIDLAGDTKNTIFISSSPRSGSTWLAEIIEYITKSRFIFEPFHTGQVNFGLPNTRPLYLRPQSEYPQYKEAIEKIVNGKIKSQWTDTLNKQILPKKRLIKAIHSNLMLKWLMVNYPDIKFIYLLRNPFSVSLSIARMGGDIHLEDMLSQETLVKDFLADKIDIINSANTAFEKAMVRWTIEQFVPLSLFENDDNILIIFYENLCLNTEKEISKISKFLQEDIDNTDVSSLKKMIKKPSATAFLAINKSLKTEVNKAEYDLKSKNKLTEWQNSVEQSQIDYGLKLLQAFNLDKLYNDDLIPNTALINKW</sequence>
<gene>
    <name evidence="4" type="ordered locus">Cyan7822_1118</name>
</gene>